<sequence length="2455" mass="269083">MSTAPPQSVGPAPTVNVPGQFAGYEHVLAGYRPQDFPDLSSRRFAPDAPQSASQALVLDAGLNTGEALAIVTAALGRVLGAYCGCSDVLLAIADGQEEKLRPVRVAWGDGQTWSDTAGGVARALADPHWPRITPAELRSTLELTPKQSPCPALVSVGRLAFPSLGEGIPLVAEFNRDDATVSITASERSCHPSQTRLLLSQIAALVTHAQANPKTVIASLPSLPAELLSSYDKHTFEECCSVYGRVPAVKLATDHLTLQAAQQPHNIAVRWYGDLSTDDPIEHYSPETITYAELDRRANQVARWLRQVGVENGNAVAVCMKRDVWFHICFIGILRAGGCYVPIDAELPEERQQFIAKDSSARYILSTSDLPCFTSLGNTAIDIKEPSVQRVIDQQSAGEVAFADPDDTSYILYTSGTTGTPKGCILTQRGLSEAIWAISAICANIELEDPSQGNYLSIASVAFDVHLAEILVPLALGIPILAAPRSLLLEDLPYYVKHLRVSHVGIVPSLIEATMGAVQEDEESGHATSLRYIASGGEKMSDAILDKWASHPKVRLANFYGPSEVTIGCAARFMDKDTPRANIGHTFANVGAYVVDENMNILLRGGTGELVVEGPLVGRGYVGRPDLTQKVFLKFPSDGTERWAYRTGDLVRMMPDATLEIIGRIDTQIKLRGVRIESEGISSILRNAAAPKYSADAITILAKHPAIGIDQLVSFIAWDPSVSVATRKGGKPSLARPPEGLLQQLRSACDRELASYMRPSHIIPLAFIPLSSNGKADAKVLSAFFLSLDLETLTQLMADGRPSRPAALADRREPTDTERKVMEVLKPYVKMSADHLGPQTNVYECGLDSLAVARLAADLRRTFGIQIAPVQIMQHPAISEIAQLLAKDEATHLSEQGALKISQFASAIRDEVENAYSPDSIDNLLPPFPVQEGVLYRSANSPSMYVQHVVMRMAPETSVSRLQGAWKELAVHHEMLRTVFHFGSELVQVVLCPHAIEWRFREEEVPFSSDVEFQTHFTTEAGSRTAREINSDLSRTPAVRLSFYANRASGTTYAVLSIHHALYDGISLPVLLRDLERAYTKQQQLPSAPLRTILEHIVTIDQAAARNFWIGYLQDFAWQRLLNKSASSARADVATIMFKQPLSQLQAKAAAQHITLQALLMTAYGYVLGQHVYSHDDVTFGVIRAGRSLPVDNIETTICPMITVVPARVRFGASEPVLQAVQRDIARVSEFEHVPLSRIQKWVPESGGSLFDTLFSVSFKERDTSGLWSVIESQNPEPDYILAVEVVLDPEQDQLIAHAAFTSSDISEALVTEILGRLEDTAYQMIEGNVSSVPLARGHELRSPPLSNGKHIEQGNDFSEDVEVDGEIVRAICTVASQFLRIDLSLIAPDTSLLSLGLDSIKSVGLSRKLSNEGLRLSSADIMGLSTPRRLAARIQRSKESVGQGEGGEQVPVSFKVDCDIVREAIDLSAIKLSAEDEVQVFPTTTLQAGMLSQTVASNGRLYVHLFPLRLAKDVDVSRLRDAWQKAVSLFDILRTSFHFLPGPGLWAQAVHSIASLHWSEAQYDVGINLVESLNPLLKITAESECFRDPPVYLNLLKANDSNDADLLVLVLHHALYDGLAVARLLDAVSQLYYGREITTPPKFHGILPHLLWQEKNGTDFWVHYLHDLHAAPVPRKPAAHSPTVHQITAQVDLPLEEMLQACSDAEVTPQCLGQVAFAKLLAVLTGSPDVVFGRVVSGRDVPGAEEVIGPMLNTVPCRITFAGDANNKAVLKQVHQHNIASMAWQHASLRSLQRRLGVSSLWDSIFVFQPRQESLEHESAPLWTFDAGDAEEISVQYPLNLELHEEANGYVVQAACTSDVADATHLRELVDRYARLLSALVRQLDTAWSADVPEVPTTMTNGQAQTPQIVNVGSGDWDVRFIPVRDVIAEVAKVPSSSVHPATPLAALGIDSISAVQLVARARRIGFRFTSSDVVQSRSVADLLAKAKETKAAAVTATSQAPTIEVPRDRWLALLMPDIERIVHASPGMEWMLGMWQRSEGSRFQHVFGYRLPTHIDKAKLRAAWNELILRHAILRSTFVYDRNAAAPRIVVFKPEALVTHWTEEVVVAADQELEGVVTRMKGIVSHPPPVTRPITRAVLLQSEQAFYLLIHLHHFQYDAWSLQLLIDDLSRLYKGEAPRTSNDLDSFLRFTALTSAAEQEQRNYWRSTSAAMAAPALFPPLSNGPASSQREVYTDFTAISDAATLEKRSRELGVSLQSVFLACWAQVQSKKTQSDAATFSLWHSGRTGDIKDIERLAVPCINALPYSVPRVGGVDTLTLARRIQADLQARSALIEQSRLVNVHEWLDVADKPLSNVYVNIIKVAPDVQNNDEHLLVPIEAPYYIPNVPADATSFVDRMRITETVKDDVMVDIVVLEKTDKVAMSVEAATAVLDPSTAKSIVEEWASLVKACLV</sequence>
<evidence type="ECO:0000313" key="7">
    <source>
        <dbReference type="Proteomes" id="UP000193067"/>
    </source>
</evidence>
<dbReference type="SUPFAM" id="SSF47336">
    <property type="entry name" value="ACP-like"/>
    <property type="match status" value="3"/>
</dbReference>
<dbReference type="InterPro" id="IPR020845">
    <property type="entry name" value="AMP-binding_CS"/>
</dbReference>
<reference evidence="6 7" key="1">
    <citation type="journal article" date="2015" name="Biotechnol. Biofuels">
        <title>Enhanced degradation of softwood versus hardwood by the white-rot fungus Pycnoporus coccineus.</title>
        <authorList>
            <person name="Couturier M."/>
            <person name="Navarro D."/>
            <person name="Chevret D."/>
            <person name="Henrissat B."/>
            <person name="Piumi F."/>
            <person name="Ruiz-Duenas F.J."/>
            <person name="Martinez A.T."/>
            <person name="Grigoriev I.V."/>
            <person name="Riley R."/>
            <person name="Lipzen A."/>
            <person name="Berrin J.G."/>
            <person name="Master E.R."/>
            <person name="Rosso M.N."/>
        </authorList>
    </citation>
    <scope>NUCLEOTIDE SEQUENCE [LARGE SCALE GENOMIC DNA]</scope>
    <source>
        <strain evidence="6 7">BRFM310</strain>
    </source>
</reference>
<dbReference type="InterPro" id="IPR009081">
    <property type="entry name" value="PP-bd_ACP"/>
</dbReference>
<dbReference type="InterPro" id="IPR023213">
    <property type="entry name" value="CAT-like_dom_sf"/>
</dbReference>
<dbReference type="FunFam" id="3.40.50.980:FF:000001">
    <property type="entry name" value="Non-ribosomal peptide synthetase"/>
    <property type="match status" value="1"/>
</dbReference>
<dbReference type="Pfam" id="PF00668">
    <property type="entry name" value="Condensation"/>
    <property type="match status" value="3"/>
</dbReference>
<protein>
    <recommendedName>
        <fullName evidence="5">Carrier domain-containing protein</fullName>
    </recommendedName>
</protein>
<dbReference type="InterPro" id="IPR045851">
    <property type="entry name" value="AMP-bd_C_sf"/>
</dbReference>
<dbReference type="SMART" id="SM00823">
    <property type="entry name" value="PKS_PP"/>
    <property type="match status" value="3"/>
</dbReference>
<dbReference type="CDD" id="cd19542">
    <property type="entry name" value="CT_NRPS-like"/>
    <property type="match status" value="1"/>
</dbReference>
<dbReference type="Gene3D" id="3.30.559.10">
    <property type="entry name" value="Chloramphenicol acetyltransferase-like domain"/>
    <property type="match status" value="3"/>
</dbReference>
<evidence type="ECO:0000256" key="1">
    <source>
        <dbReference type="ARBA" id="ARBA00022450"/>
    </source>
</evidence>
<dbReference type="InterPro" id="IPR036736">
    <property type="entry name" value="ACP-like_sf"/>
</dbReference>
<dbReference type="Proteomes" id="UP000193067">
    <property type="component" value="Unassembled WGS sequence"/>
</dbReference>
<name>A0A1Y2I9J3_TRAC3</name>
<keyword evidence="1" id="KW-0596">Phosphopantetheine</keyword>
<keyword evidence="7" id="KW-1185">Reference proteome</keyword>
<evidence type="ECO:0000256" key="3">
    <source>
        <dbReference type="ARBA" id="ARBA00022598"/>
    </source>
</evidence>
<feature type="domain" description="Carrier" evidence="5">
    <location>
        <begin position="1363"/>
        <end position="1439"/>
    </location>
</feature>
<dbReference type="STRING" id="1353009.A0A1Y2I9J3"/>
<keyword evidence="2" id="KW-0597">Phosphoprotein</keyword>
<dbReference type="GO" id="GO:0005737">
    <property type="term" value="C:cytoplasm"/>
    <property type="evidence" value="ECO:0007669"/>
    <property type="project" value="TreeGrafter"/>
</dbReference>
<dbReference type="Gene3D" id="3.30.300.30">
    <property type="match status" value="1"/>
</dbReference>
<evidence type="ECO:0000259" key="5">
    <source>
        <dbReference type="PROSITE" id="PS50075"/>
    </source>
</evidence>
<dbReference type="PROSITE" id="PS00012">
    <property type="entry name" value="PHOSPHOPANTETHEINE"/>
    <property type="match status" value="3"/>
</dbReference>
<dbReference type="GO" id="GO:0043041">
    <property type="term" value="P:amino acid activation for nonribosomal peptide biosynthetic process"/>
    <property type="evidence" value="ECO:0007669"/>
    <property type="project" value="TreeGrafter"/>
</dbReference>
<evidence type="ECO:0000256" key="2">
    <source>
        <dbReference type="ARBA" id="ARBA00022553"/>
    </source>
</evidence>
<dbReference type="InterPro" id="IPR020806">
    <property type="entry name" value="PKS_PP-bd"/>
</dbReference>
<dbReference type="Gene3D" id="3.30.559.30">
    <property type="entry name" value="Nonribosomal peptide synthetase, condensation domain"/>
    <property type="match status" value="3"/>
</dbReference>
<dbReference type="InterPro" id="IPR000873">
    <property type="entry name" value="AMP-dep_synth/lig_dom"/>
</dbReference>
<evidence type="ECO:0000313" key="6">
    <source>
        <dbReference type="EMBL" id="OSC97122.1"/>
    </source>
</evidence>
<feature type="domain" description="Carrier" evidence="5">
    <location>
        <begin position="1919"/>
        <end position="1992"/>
    </location>
</feature>
<dbReference type="InterPro" id="IPR010071">
    <property type="entry name" value="AA_adenyl_dom"/>
</dbReference>
<dbReference type="PANTHER" id="PTHR45527">
    <property type="entry name" value="NONRIBOSOMAL PEPTIDE SYNTHETASE"/>
    <property type="match status" value="1"/>
</dbReference>
<dbReference type="SUPFAM" id="SSF56801">
    <property type="entry name" value="Acetyl-CoA synthetase-like"/>
    <property type="match status" value="1"/>
</dbReference>
<dbReference type="InterPro" id="IPR006162">
    <property type="entry name" value="Ppantetheine_attach_site"/>
</dbReference>
<dbReference type="SUPFAM" id="SSF52777">
    <property type="entry name" value="CoA-dependent acyltransferases"/>
    <property type="match status" value="6"/>
</dbReference>
<keyword evidence="4" id="KW-0511">Multifunctional enzyme</keyword>
<evidence type="ECO:0000256" key="4">
    <source>
        <dbReference type="ARBA" id="ARBA00023268"/>
    </source>
</evidence>
<dbReference type="EMBL" id="KZ084157">
    <property type="protein sequence ID" value="OSC97122.1"/>
    <property type="molecule type" value="Genomic_DNA"/>
</dbReference>
<dbReference type="InterPro" id="IPR042099">
    <property type="entry name" value="ANL_N_sf"/>
</dbReference>
<dbReference type="NCBIfam" id="TIGR01733">
    <property type="entry name" value="AA-adenyl-dom"/>
    <property type="match status" value="1"/>
</dbReference>
<gene>
    <name evidence="6" type="ORF">PYCCODRAFT_1440485</name>
</gene>
<dbReference type="Gene3D" id="3.40.50.12780">
    <property type="entry name" value="N-terminal domain of ligase-like"/>
    <property type="match status" value="1"/>
</dbReference>
<dbReference type="PANTHER" id="PTHR45527:SF1">
    <property type="entry name" value="FATTY ACID SYNTHASE"/>
    <property type="match status" value="1"/>
</dbReference>
<dbReference type="PROSITE" id="PS00455">
    <property type="entry name" value="AMP_BINDING"/>
    <property type="match status" value="1"/>
</dbReference>
<dbReference type="GO" id="GO:0031177">
    <property type="term" value="F:phosphopantetheine binding"/>
    <property type="evidence" value="ECO:0007669"/>
    <property type="project" value="InterPro"/>
</dbReference>
<dbReference type="Gene3D" id="1.10.1200.10">
    <property type="entry name" value="ACP-like"/>
    <property type="match status" value="3"/>
</dbReference>
<organism evidence="6 7">
    <name type="scientific">Trametes coccinea (strain BRFM310)</name>
    <name type="common">Pycnoporus coccineus</name>
    <dbReference type="NCBI Taxonomy" id="1353009"/>
    <lineage>
        <taxon>Eukaryota</taxon>
        <taxon>Fungi</taxon>
        <taxon>Dikarya</taxon>
        <taxon>Basidiomycota</taxon>
        <taxon>Agaricomycotina</taxon>
        <taxon>Agaricomycetes</taxon>
        <taxon>Polyporales</taxon>
        <taxon>Polyporaceae</taxon>
        <taxon>Trametes</taxon>
    </lineage>
</organism>
<dbReference type="Pfam" id="PF00550">
    <property type="entry name" value="PP-binding"/>
    <property type="match status" value="3"/>
</dbReference>
<dbReference type="GO" id="GO:0044550">
    <property type="term" value="P:secondary metabolite biosynthetic process"/>
    <property type="evidence" value="ECO:0007669"/>
    <property type="project" value="TreeGrafter"/>
</dbReference>
<dbReference type="InterPro" id="IPR001242">
    <property type="entry name" value="Condensation_dom"/>
</dbReference>
<keyword evidence="3" id="KW-0436">Ligase</keyword>
<dbReference type="OrthoDB" id="416786at2759"/>
<feature type="domain" description="Carrier" evidence="5">
    <location>
        <begin position="815"/>
        <end position="889"/>
    </location>
</feature>
<dbReference type="Pfam" id="PF00501">
    <property type="entry name" value="AMP-binding"/>
    <property type="match status" value="1"/>
</dbReference>
<dbReference type="GO" id="GO:0016874">
    <property type="term" value="F:ligase activity"/>
    <property type="evidence" value="ECO:0007669"/>
    <property type="project" value="UniProtKB-KW"/>
</dbReference>
<accession>A0A1Y2I9J3</accession>
<proteinExistence type="predicted"/>
<dbReference type="PROSITE" id="PS50075">
    <property type="entry name" value="CARRIER"/>
    <property type="match status" value="3"/>
</dbReference>